<evidence type="ECO:0000313" key="4">
    <source>
        <dbReference type="Proteomes" id="UP001240236"/>
    </source>
</evidence>
<reference evidence="3 4" key="1">
    <citation type="submission" date="2023-07" db="EMBL/GenBank/DDBJ databases">
        <title>Sequencing the genomes of 1000 actinobacteria strains.</title>
        <authorList>
            <person name="Klenk H.-P."/>
        </authorList>
    </citation>
    <scope>NUCLEOTIDE SEQUENCE [LARGE SCALE GENOMIC DNA]</scope>
    <source>
        <strain evidence="3 4">DSM 44709</strain>
    </source>
</reference>
<comment type="caution">
    <text evidence="3">The sequence shown here is derived from an EMBL/GenBank/DDBJ whole genome shotgun (WGS) entry which is preliminary data.</text>
</comment>
<sequence>MKTHWTRPYPPGSGRWLVIAWEAASITALGWTSDRLFGFGTTATVIFSLILAAAWTIGAVRIARMGVYVGDPGVRIRGLFWTRTVPWSDIHRFRMQDVTYRVGAFRIPSGLTVLIDRHDGTEIKTELWAQGVDFHSRPGLFRQVFHELRERHVLHLAMHNA</sequence>
<evidence type="ECO:0000256" key="1">
    <source>
        <dbReference type="SAM" id="Phobius"/>
    </source>
</evidence>
<dbReference type="Proteomes" id="UP001240236">
    <property type="component" value="Unassembled WGS sequence"/>
</dbReference>
<dbReference type="EMBL" id="JAUSUZ010000001">
    <property type="protein sequence ID" value="MDQ0367379.1"/>
    <property type="molecule type" value="Genomic_DNA"/>
</dbReference>
<keyword evidence="1" id="KW-0472">Membrane</keyword>
<feature type="transmembrane region" description="Helical" evidence="1">
    <location>
        <begin position="37"/>
        <end position="57"/>
    </location>
</feature>
<dbReference type="AlphaFoldDB" id="A0AAE3W245"/>
<name>A0AAE3W245_9ACTN</name>
<dbReference type="RefSeq" id="WP_307241385.1">
    <property type="nucleotide sequence ID" value="NZ_JAUSUZ010000001.1"/>
</dbReference>
<evidence type="ECO:0000313" key="3">
    <source>
        <dbReference type="EMBL" id="MDQ0367379.1"/>
    </source>
</evidence>
<feature type="domain" description="Low molecular weight protein antigen 6 PH" evidence="2">
    <location>
        <begin position="65"/>
        <end position="142"/>
    </location>
</feature>
<keyword evidence="4" id="KW-1185">Reference proteome</keyword>
<keyword evidence="1" id="KW-0812">Transmembrane</keyword>
<keyword evidence="1" id="KW-1133">Transmembrane helix</keyword>
<dbReference type="Pfam" id="PF10756">
    <property type="entry name" value="bPH_6"/>
    <property type="match status" value="1"/>
</dbReference>
<protein>
    <recommendedName>
        <fullName evidence="2">Low molecular weight protein antigen 6 PH domain-containing protein</fullName>
    </recommendedName>
</protein>
<accession>A0AAE3W245</accession>
<evidence type="ECO:0000259" key="2">
    <source>
        <dbReference type="Pfam" id="PF10756"/>
    </source>
</evidence>
<organism evidence="3 4">
    <name type="scientific">Catenuloplanes indicus</name>
    <dbReference type="NCBI Taxonomy" id="137267"/>
    <lineage>
        <taxon>Bacteria</taxon>
        <taxon>Bacillati</taxon>
        <taxon>Actinomycetota</taxon>
        <taxon>Actinomycetes</taxon>
        <taxon>Micromonosporales</taxon>
        <taxon>Micromonosporaceae</taxon>
        <taxon>Catenuloplanes</taxon>
    </lineage>
</organism>
<dbReference type="InterPro" id="IPR019692">
    <property type="entry name" value="CFP-6_PH"/>
</dbReference>
<proteinExistence type="predicted"/>
<gene>
    <name evidence="3" type="ORF">J2S42_004048</name>
</gene>